<dbReference type="Pfam" id="PF13970">
    <property type="entry name" value="DUF4221"/>
    <property type="match status" value="1"/>
</dbReference>
<dbReference type="EMBL" id="FOKK01000006">
    <property type="protein sequence ID" value="SFB24137.1"/>
    <property type="molecule type" value="Genomic_DNA"/>
</dbReference>
<keyword evidence="2" id="KW-1185">Reference proteome</keyword>
<evidence type="ECO:0000313" key="1">
    <source>
        <dbReference type="EMBL" id="SFB24137.1"/>
    </source>
</evidence>
<sequence>MPVLKRAGFFSFSYFSIFENMIGTLSRIWILGFLVIFSCSQEEKNDIDFAFQLETISFELGSSAFSSQTSFFLNVDYERNVLLVLNPYLYSIDTLDFNTSSYKLGNEIDRDGPSAIIGINSFLNYYDSIAFYMGSNSFYIDSKSEGLSSKKFSQVEGVEGSLQRITQGSEFGNCLRCADNEQVLLFNSIEKQGDYYFLQAEKLGQINDELIDFGLSGEFASNKIEFAISAKNKVVKGPVSYIQKIGNRYLVSWDFQSSIQFLNFSGENELAIAFNSDFFPNRKGFSPRDQRITDHQDFTAKSTEWNNDVSFGPIYRVPESENYFRLVKGKTSHRSKLDGGIFIVIFDSEFNFLAEKLINADTPEMGLEYFVLKSGIYIKRVTDSEDLLRYYRLIF</sequence>
<dbReference type="Proteomes" id="UP000198790">
    <property type="component" value="Unassembled WGS sequence"/>
</dbReference>
<dbReference type="InterPro" id="IPR025316">
    <property type="entry name" value="DUF4221"/>
</dbReference>
<evidence type="ECO:0000313" key="2">
    <source>
        <dbReference type="Proteomes" id="UP000198790"/>
    </source>
</evidence>
<gene>
    <name evidence="1" type="ORF">SAMN04489723_10628</name>
</gene>
<evidence type="ECO:0008006" key="3">
    <source>
        <dbReference type="Google" id="ProtNLM"/>
    </source>
</evidence>
<dbReference type="AlphaFoldDB" id="A0A1I0ZFG4"/>
<proteinExistence type="predicted"/>
<reference evidence="1 2" key="1">
    <citation type="submission" date="2016-10" db="EMBL/GenBank/DDBJ databases">
        <authorList>
            <person name="de Groot N.N."/>
        </authorList>
    </citation>
    <scope>NUCLEOTIDE SEQUENCE [LARGE SCALE GENOMIC DNA]</scope>
    <source>
        <strain evidence="1 2">DSM 23399</strain>
    </source>
</reference>
<organism evidence="1 2">
    <name type="scientific">Algoriphagus aquimarinus</name>
    <dbReference type="NCBI Taxonomy" id="237018"/>
    <lineage>
        <taxon>Bacteria</taxon>
        <taxon>Pseudomonadati</taxon>
        <taxon>Bacteroidota</taxon>
        <taxon>Cytophagia</taxon>
        <taxon>Cytophagales</taxon>
        <taxon>Cyclobacteriaceae</taxon>
        <taxon>Algoriphagus</taxon>
    </lineage>
</organism>
<protein>
    <recommendedName>
        <fullName evidence="3">DUF4221 domain-containing protein</fullName>
    </recommendedName>
</protein>
<dbReference type="STRING" id="237018.SAMN04489723_10628"/>
<accession>A0A1I0ZFG4</accession>
<name>A0A1I0ZFG4_9BACT</name>